<protein>
    <submittedName>
        <fullName evidence="9">Peptide/nickel transport system permease protein</fullName>
    </submittedName>
</protein>
<feature type="transmembrane region" description="Helical" evidence="7">
    <location>
        <begin position="7"/>
        <end position="28"/>
    </location>
</feature>
<dbReference type="PANTHER" id="PTHR43163:SF6">
    <property type="entry name" value="DIPEPTIDE TRANSPORT SYSTEM PERMEASE PROTEIN DPPB-RELATED"/>
    <property type="match status" value="1"/>
</dbReference>
<dbReference type="RefSeq" id="WP_078693890.1">
    <property type="nucleotide sequence ID" value="NZ_FUWX01000009.1"/>
</dbReference>
<comment type="similarity">
    <text evidence="7">Belongs to the binding-protein-dependent transport system permease family.</text>
</comment>
<organism evidence="9 10">
    <name type="scientific">Cetobacterium ceti</name>
    <dbReference type="NCBI Taxonomy" id="180163"/>
    <lineage>
        <taxon>Bacteria</taxon>
        <taxon>Fusobacteriati</taxon>
        <taxon>Fusobacteriota</taxon>
        <taxon>Fusobacteriia</taxon>
        <taxon>Fusobacteriales</taxon>
        <taxon>Fusobacteriaceae</taxon>
        <taxon>Cetobacterium</taxon>
    </lineage>
</organism>
<evidence type="ECO:0000256" key="4">
    <source>
        <dbReference type="ARBA" id="ARBA00022692"/>
    </source>
</evidence>
<accession>A0A1T4MZU4</accession>
<keyword evidence="10" id="KW-1185">Reference proteome</keyword>
<name>A0A1T4MZU4_9FUSO</name>
<dbReference type="CDD" id="cd06261">
    <property type="entry name" value="TM_PBP2"/>
    <property type="match status" value="1"/>
</dbReference>
<sequence length="317" mass="35777">MNYLKKILSALSTVFITSLIIFLLFELLPGDPVLARMGVESDPVVEARLREEFGLAQPVYIRFFKWIFQVLRGNLGNSYSYSNYTVLELIKSRMPTTLTIMVGTLIIVLLVSIPLGSLLARKQDKKIYRIFKIFSQVGFSIPSFWIAIILMYIFSLKLGLLPTVGTVNWSRYPITTIKSLTLPIVTLAISKVPLVSHYLSNSMLEESHKDYVRVAKSKGLSKDEIFKKHILRNSLISVITIIGMISIYLVTGTIVIENVFALPGLGTLLIEAINRKDYPLVQGIVLYISIAVIFINFIVDIAYSIVDPRIRKRGNKK</sequence>
<evidence type="ECO:0000313" key="10">
    <source>
        <dbReference type="Proteomes" id="UP000191153"/>
    </source>
</evidence>
<dbReference type="GO" id="GO:0071916">
    <property type="term" value="F:dipeptide transmembrane transporter activity"/>
    <property type="evidence" value="ECO:0007669"/>
    <property type="project" value="TreeGrafter"/>
</dbReference>
<keyword evidence="6 7" id="KW-0472">Membrane</keyword>
<dbReference type="OrthoDB" id="24153at2"/>
<dbReference type="EMBL" id="FUWX01000009">
    <property type="protein sequence ID" value="SJZ72374.1"/>
    <property type="molecule type" value="Genomic_DNA"/>
</dbReference>
<dbReference type="InterPro" id="IPR035906">
    <property type="entry name" value="MetI-like_sf"/>
</dbReference>
<dbReference type="GO" id="GO:0005886">
    <property type="term" value="C:plasma membrane"/>
    <property type="evidence" value="ECO:0007669"/>
    <property type="project" value="UniProtKB-SubCell"/>
</dbReference>
<dbReference type="Proteomes" id="UP000191153">
    <property type="component" value="Unassembled WGS sequence"/>
</dbReference>
<evidence type="ECO:0000256" key="2">
    <source>
        <dbReference type="ARBA" id="ARBA00022448"/>
    </source>
</evidence>
<feature type="domain" description="ABC transmembrane type-1" evidence="8">
    <location>
        <begin position="94"/>
        <end position="299"/>
    </location>
</feature>
<feature type="transmembrane region" description="Helical" evidence="7">
    <location>
        <begin position="98"/>
        <end position="120"/>
    </location>
</feature>
<feature type="transmembrane region" description="Helical" evidence="7">
    <location>
        <begin position="284"/>
        <end position="306"/>
    </location>
</feature>
<dbReference type="SUPFAM" id="SSF161098">
    <property type="entry name" value="MetI-like"/>
    <property type="match status" value="1"/>
</dbReference>
<feature type="transmembrane region" description="Helical" evidence="7">
    <location>
        <begin position="235"/>
        <end position="256"/>
    </location>
</feature>
<dbReference type="STRING" id="180163.SAMN02745174_01396"/>
<dbReference type="PROSITE" id="PS50928">
    <property type="entry name" value="ABC_TM1"/>
    <property type="match status" value="1"/>
</dbReference>
<feature type="transmembrane region" description="Helical" evidence="7">
    <location>
        <begin position="180"/>
        <end position="199"/>
    </location>
</feature>
<gene>
    <name evidence="9" type="ORF">SAMN02745174_01396</name>
</gene>
<reference evidence="9 10" key="1">
    <citation type="submission" date="2017-02" db="EMBL/GenBank/DDBJ databases">
        <authorList>
            <person name="Peterson S.W."/>
        </authorList>
    </citation>
    <scope>NUCLEOTIDE SEQUENCE [LARGE SCALE GENOMIC DNA]</scope>
    <source>
        <strain evidence="9 10">ATCC 700028</strain>
    </source>
</reference>
<dbReference type="PANTHER" id="PTHR43163">
    <property type="entry name" value="DIPEPTIDE TRANSPORT SYSTEM PERMEASE PROTEIN DPPB-RELATED"/>
    <property type="match status" value="1"/>
</dbReference>
<keyword evidence="5 7" id="KW-1133">Transmembrane helix</keyword>
<evidence type="ECO:0000256" key="7">
    <source>
        <dbReference type="RuleBase" id="RU363032"/>
    </source>
</evidence>
<keyword evidence="2 7" id="KW-0813">Transport</keyword>
<proteinExistence type="inferred from homology"/>
<dbReference type="InterPro" id="IPR045621">
    <property type="entry name" value="BPD_transp_1_N"/>
</dbReference>
<evidence type="ECO:0000313" key="9">
    <source>
        <dbReference type="EMBL" id="SJZ72374.1"/>
    </source>
</evidence>
<dbReference type="Pfam" id="PF19300">
    <property type="entry name" value="BPD_transp_1_N"/>
    <property type="match status" value="1"/>
</dbReference>
<dbReference type="AlphaFoldDB" id="A0A1T4MZU4"/>
<keyword evidence="4 7" id="KW-0812">Transmembrane</keyword>
<evidence type="ECO:0000256" key="1">
    <source>
        <dbReference type="ARBA" id="ARBA00004651"/>
    </source>
</evidence>
<feature type="transmembrane region" description="Helical" evidence="7">
    <location>
        <begin position="141"/>
        <end position="160"/>
    </location>
</feature>
<keyword evidence="3" id="KW-1003">Cell membrane</keyword>
<evidence type="ECO:0000256" key="5">
    <source>
        <dbReference type="ARBA" id="ARBA00022989"/>
    </source>
</evidence>
<comment type="subcellular location">
    <subcellularLocation>
        <location evidence="1 7">Cell membrane</location>
        <topology evidence="1 7">Multi-pass membrane protein</topology>
    </subcellularLocation>
</comment>
<evidence type="ECO:0000256" key="3">
    <source>
        <dbReference type="ARBA" id="ARBA00022475"/>
    </source>
</evidence>
<dbReference type="InterPro" id="IPR000515">
    <property type="entry name" value="MetI-like"/>
</dbReference>
<dbReference type="Pfam" id="PF00528">
    <property type="entry name" value="BPD_transp_1"/>
    <property type="match status" value="1"/>
</dbReference>
<dbReference type="Gene3D" id="1.10.3720.10">
    <property type="entry name" value="MetI-like"/>
    <property type="match status" value="1"/>
</dbReference>
<evidence type="ECO:0000256" key="6">
    <source>
        <dbReference type="ARBA" id="ARBA00023136"/>
    </source>
</evidence>
<evidence type="ECO:0000259" key="8">
    <source>
        <dbReference type="PROSITE" id="PS50928"/>
    </source>
</evidence>